<proteinExistence type="inferred from homology"/>
<keyword evidence="14" id="KW-0630">Potassium</keyword>
<dbReference type="GO" id="GO:0005524">
    <property type="term" value="F:ATP binding"/>
    <property type="evidence" value="ECO:0007669"/>
    <property type="project" value="UniProtKB-KW"/>
</dbReference>
<keyword evidence="9" id="KW-0479">Metal-binding</keyword>
<evidence type="ECO:0000256" key="12">
    <source>
        <dbReference type="ARBA" id="ARBA00022840"/>
    </source>
</evidence>
<dbReference type="SUPFAM" id="SSF51621">
    <property type="entry name" value="Phosphoenolpyruvate/pyruvate domain"/>
    <property type="match status" value="1"/>
</dbReference>
<dbReference type="InterPro" id="IPR008279">
    <property type="entry name" value="PEP-util_enz_mobile_dom"/>
</dbReference>
<dbReference type="NCBIfam" id="TIGR01064">
    <property type="entry name" value="pyruv_kin"/>
    <property type="match status" value="1"/>
</dbReference>
<dbReference type="FunFam" id="3.20.20.60:FF:000025">
    <property type="entry name" value="Pyruvate kinase"/>
    <property type="match status" value="1"/>
</dbReference>
<evidence type="ECO:0000313" key="23">
    <source>
        <dbReference type="EMBL" id="QQR28601.1"/>
    </source>
</evidence>
<dbReference type="KEGG" id="amur:ADH66_00735"/>
<keyword evidence="13 18" id="KW-0460">Magnesium</keyword>
<evidence type="ECO:0000256" key="3">
    <source>
        <dbReference type="ARBA" id="ARBA00004997"/>
    </source>
</evidence>
<dbReference type="InterPro" id="IPR015806">
    <property type="entry name" value="Pyrv_Knase_insert_dom_sf"/>
</dbReference>
<organism evidence="23 25">
    <name type="scientific">Acutalibacter muris</name>
    <dbReference type="NCBI Taxonomy" id="1796620"/>
    <lineage>
        <taxon>Bacteria</taxon>
        <taxon>Bacillati</taxon>
        <taxon>Bacillota</taxon>
        <taxon>Clostridia</taxon>
        <taxon>Eubacteriales</taxon>
        <taxon>Acutalibacteraceae</taxon>
        <taxon>Acutalibacter</taxon>
    </lineage>
</organism>
<dbReference type="NCBIfam" id="NF004978">
    <property type="entry name" value="PRK06354.1"/>
    <property type="match status" value="1"/>
</dbReference>
<keyword evidence="11 18" id="KW-0418">Kinase</keyword>
<dbReference type="EC" id="2.7.1.40" evidence="6 17"/>
<reference evidence="23 25" key="3">
    <citation type="submission" date="2020-11" db="EMBL/GenBank/DDBJ databases">
        <title>Closed and high quality bacterial genomes of the OMM12 community.</title>
        <authorList>
            <person name="Marbouty M."/>
            <person name="Lamy-Besnier Q."/>
            <person name="Debarbieux L."/>
            <person name="Koszul R."/>
        </authorList>
    </citation>
    <scope>NUCLEOTIDE SEQUENCE [LARGE SCALE GENOMIC DNA]</scope>
    <source>
        <strain evidence="23 25">KB18</strain>
    </source>
</reference>
<protein>
    <recommendedName>
        <fullName evidence="7 17">Pyruvate kinase</fullName>
        <ecNumber evidence="6 17">2.7.1.40</ecNumber>
    </recommendedName>
</protein>
<evidence type="ECO:0000256" key="9">
    <source>
        <dbReference type="ARBA" id="ARBA00022723"/>
    </source>
</evidence>
<dbReference type="RefSeq" id="WP_066536928.1">
    <property type="nucleotide sequence ID" value="NZ_CP021422.1"/>
</dbReference>
<dbReference type="InterPro" id="IPR001697">
    <property type="entry name" value="Pyr_Knase"/>
</dbReference>
<comment type="similarity">
    <text evidence="5 18">Belongs to the pyruvate kinase family.</text>
</comment>
<evidence type="ECO:0000256" key="1">
    <source>
        <dbReference type="ARBA" id="ARBA00001946"/>
    </source>
</evidence>
<comment type="pathway">
    <text evidence="3 18">Carbohydrate degradation; glycolysis; pyruvate from D-glyceraldehyde 3-phosphate: step 5/5.</text>
</comment>
<dbReference type="EMBL" id="CP021422">
    <property type="protein sequence ID" value="ASB39311.1"/>
    <property type="molecule type" value="Genomic_DNA"/>
</dbReference>
<dbReference type="FunFam" id="2.40.33.10:FF:000001">
    <property type="entry name" value="Pyruvate kinase"/>
    <property type="match status" value="1"/>
</dbReference>
<dbReference type="Proteomes" id="UP000596035">
    <property type="component" value="Chromosome"/>
</dbReference>
<dbReference type="AlphaFoldDB" id="A0A1Z2XLJ0"/>
<dbReference type="Pfam" id="PF02887">
    <property type="entry name" value="PK_C"/>
    <property type="match status" value="1"/>
</dbReference>
<evidence type="ECO:0000313" key="25">
    <source>
        <dbReference type="Proteomes" id="UP000596035"/>
    </source>
</evidence>
<dbReference type="SUPFAM" id="SSF52009">
    <property type="entry name" value="Phosphohistidine domain"/>
    <property type="match status" value="1"/>
</dbReference>
<dbReference type="InterPro" id="IPR036918">
    <property type="entry name" value="Pyrv_Knase_C_sf"/>
</dbReference>
<dbReference type="GO" id="GO:0030955">
    <property type="term" value="F:potassium ion binding"/>
    <property type="evidence" value="ECO:0007669"/>
    <property type="project" value="UniProtKB-UniRule"/>
</dbReference>
<gene>
    <name evidence="23" type="primary">pyk</name>
    <name evidence="22" type="ORF">ADH66_00735</name>
    <name evidence="23" type="ORF">I5Q82_10725</name>
</gene>
<dbReference type="Pfam" id="PF00224">
    <property type="entry name" value="PK"/>
    <property type="match status" value="1"/>
</dbReference>
<dbReference type="PRINTS" id="PR01050">
    <property type="entry name" value="PYRUVTKNASE"/>
</dbReference>
<feature type="domain" description="Pyruvate kinase barrel" evidence="19">
    <location>
        <begin position="3"/>
        <end position="323"/>
    </location>
</feature>
<dbReference type="InterPro" id="IPR018209">
    <property type="entry name" value="Pyrv_Knase_AS"/>
</dbReference>
<reference evidence="22" key="1">
    <citation type="journal article" date="2017" name="Genome Announc.">
        <title>High-Quality Whole-Genome Sequences of the Oligo-Mouse-Microbiota Bacterial Community.</title>
        <authorList>
            <person name="Garzetti D."/>
            <person name="Brugiroux S."/>
            <person name="Bunk B."/>
            <person name="Pukall R."/>
            <person name="McCoy K.D."/>
            <person name="Macpherson A.J."/>
            <person name="Stecher B."/>
        </authorList>
    </citation>
    <scope>NUCLEOTIDE SEQUENCE</scope>
    <source>
        <strain evidence="22">KB18</strain>
    </source>
</reference>
<evidence type="ECO:0000256" key="15">
    <source>
        <dbReference type="ARBA" id="ARBA00023152"/>
    </source>
</evidence>
<comment type="cofactor">
    <cofactor evidence="1">
        <name>Mg(2+)</name>
        <dbReference type="ChEBI" id="CHEBI:18420"/>
    </cofactor>
</comment>
<sequence length="581" mass="63304">MTRKTKIICTLGPATEEEAVLRRLMLSGMNAARFNFSHLDHQDARKKLDMVERLREELHLPIATLLDTKGPEIRVGNFQDGPIQLHAGDTFTLTTRDVPGTADIVSITYKDLPKDLVPGARVLIDDGLVEMKAQKVSDTDIVCTVINGGRVSNHKGINVPGTKLSMPFISERDRADIIFGIENGFDFIAASFTRTAEDILEIRRILKEYKCHKINIIAKIENMEGVENIDEILRVADGIMVARGDMGVEIPFEDVPVLQKQLIQKSYLAGRQVVTATQMLDSMMKNPRPTRAEATDVANAIYDGTSCIMLSGETAAGDYPVEALETMVRIAEKAEESIDYIHRFNSRDNSDIAFDVTNAISHATCTTAHDLGARAIITVTKSGVTARQLSKFRPLYPIVGCTTEEHVCRQLNLSWGVTPLLIAEESDTDTLFDHAVDAAQQAGVVQNGDIVVITAGMPLGVSGTTNMMKVHVVGHVLLTGTGVTEKSVSARLCVCRHLEDIPGRFRDGDILVVPETDNTIVEYLRRASGIITEQEGLNTHAAISGLAMDKPVITGAEHATRILKGGAVVTLDAKTGRVSVC</sequence>
<dbReference type="SUPFAM" id="SSF50800">
    <property type="entry name" value="PK beta-barrel domain-like"/>
    <property type="match status" value="1"/>
</dbReference>
<dbReference type="InterPro" id="IPR036637">
    <property type="entry name" value="Phosphohistidine_dom_sf"/>
</dbReference>
<dbReference type="Pfam" id="PF00391">
    <property type="entry name" value="PEP-utilizers"/>
    <property type="match status" value="1"/>
</dbReference>
<evidence type="ECO:0000256" key="6">
    <source>
        <dbReference type="ARBA" id="ARBA00012142"/>
    </source>
</evidence>
<evidence type="ECO:0000259" key="20">
    <source>
        <dbReference type="Pfam" id="PF00391"/>
    </source>
</evidence>
<keyword evidence="12" id="KW-0067">ATP-binding</keyword>
<dbReference type="PROSITE" id="PS00110">
    <property type="entry name" value="PYRUVATE_KINASE"/>
    <property type="match status" value="1"/>
</dbReference>
<dbReference type="GO" id="GO:0000287">
    <property type="term" value="F:magnesium ion binding"/>
    <property type="evidence" value="ECO:0007669"/>
    <property type="project" value="UniProtKB-UniRule"/>
</dbReference>
<evidence type="ECO:0000256" key="17">
    <source>
        <dbReference type="NCBIfam" id="TIGR01064"/>
    </source>
</evidence>
<evidence type="ECO:0000259" key="21">
    <source>
        <dbReference type="Pfam" id="PF02887"/>
    </source>
</evidence>
<dbReference type="InterPro" id="IPR040442">
    <property type="entry name" value="Pyrv_kinase-like_dom_sf"/>
</dbReference>
<evidence type="ECO:0000256" key="16">
    <source>
        <dbReference type="ARBA" id="ARBA00023317"/>
    </source>
</evidence>
<dbReference type="Gene3D" id="3.50.30.10">
    <property type="entry name" value="Phosphohistidine domain"/>
    <property type="match status" value="1"/>
</dbReference>
<keyword evidence="15 18" id="KW-0324">Glycolysis</keyword>
<evidence type="ECO:0000256" key="7">
    <source>
        <dbReference type="ARBA" id="ARBA00018587"/>
    </source>
</evidence>
<feature type="domain" description="Pyruvate kinase C-terminal" evidence="21">
    <location>
        <begin position="358"/>
        <end position="471"/>
    </location>
</feature>
<evidence type="ECO:0000256" key="4">
    <source>
        <dbReference type="ARBA" id="ARBA00006237"/>
    </source>
</evidence>
<evidence type="ECO:0000256" key="10">
    <source>
        <dbReference type="ARBA" id="ARBA00022741"/>
    </source>
</evidence>
<evidence type="ECO:0000256" key="13">
    <source>
        <dbReference type="ARBA" id="ARBA00022842"/>
    </source>
</evidence>
<feature type="domain" description="PEP-utilising enzyme mobile" evidence="20">
    <location>
        <begin position="506"/>
        <end position="576"/>
    </location>
</feature>
<dbReference type="NCBIfam" id="NF004491">
    <property type="entry name" value="PRK05826.1"/>
    <property type="match status" value="1"/>
</dbReference>
<comment type="catalytic activity">
    <reaction evidence="18">
        <text>pyruvate + ATP = phosphoenolpyruvate + ADP + H(+)</text>
        <dbReference type="Rhea" id="RHEA:18157"/>
        <dbReference type="ChEBI" id="CHEBI:15361"/>
        <dbReference type="ChEBI" id="CHEBI:15378"/>
        <dbReference type="ChEBI" id="CHEBI:30616"/>
        <dbReference type="ChEBI" id="CHEBI:58702"/>
        <dbReference type="ChEBI" id="CHEBI:456216"/>
        <dbReference type="EC" id="2.7.1.40"/>
    </reaction>
</comment>
<dbReference type="InterPro" id="IPR011037">
    <property type="entry name" value="Pyrv_Knase-like_insert_dom_sf"/>
</dbReference>
<dbReference type="PANTHER" id="PTHR11817">
    <property type="entry name" value="PYRUVATE KINASE"/>
    <property type="match status" value="1"/>
</dbReference>
<dbReference type="InterPro" id="IPR015795">
    <property type="entry name" value="Pyrv_Knase_C"/>
</dbReference>
<reference evidence="24" key="2">
    <citation type="submission" date="2017-05" db="EMBL/GenBank/DDBJ databases">
        <title>Improved OligoMM genomes.</title>
        <authorList>
            <person name="Garzetti D."/>
        </authorList>
    </citation>
    <scope>NUCLEOTIDE SEQUENCE [LARGE SCALE GENOMIC DNA]</scope>
    <source>
        <strain evidence="24">KB18</strain>
    </source>
</reference>
<dbReference type="GO" id="GO:0004743">
    <property type="term" value="F:pyruvate kinase activity"/>
    <property type="evidence" value="ECO:0007669"/>
    <property type="project" value="UniProtKB-UniRule"/>
</dbReference>
<keyword evidence="8 18" id="KW-0808">Transferase</keyword>
<evidence type="ECO:0000313" key="24">
    <source>
        <dbReference type="Proteomes" id="UP000196710"/>
    </source>
</evidence>
<evidence type="ECO:0000256" key="18">
    <source>
        <dbReference type="RuleBase" id="RU000504"/>
    </source>
</evidence>
<evidence type="ECO:0000256" key="11">
    <source>
        <dbReference type="ARBA" id="ARBA00022777"/>
    </source>
</evidence>
<keyword evidence="10" id="KW-0547">Nucleotide-binding</keyword>
<evidence type="ECO:0000256" key="2">
    <source>
        <dbReference type="ARBA" id="ARBA00001958"/>
    </source>
</evidence>
<evidence type="ECO:0000256" key="8">
    <source>
        <dbReference type="ARBA" id="ARBA00022679"/>
    </source>
</evidence>
<dbReference type="InterPro" id="IPR015793">
    <property type="entry name" value="Pyrv_Knase_brl"/>
</dbReference>
<dbReference type="Gene3D" id="3.20.20.60">
    <property type="entry name" value="Phosphoenolpyruvate-binding domains"/>
    <property type="match status" value="1"/>
</dbReference>
<dbReference type="Gene3D" id="3.40.1380.20">
    <property type="entry name" value="Pyruvate kinase, C-terminal domain"/>
    <property type="match status" value="1"/>
</dbReference>
<evidence type="ECO:0000259" key="19">
    <source>
        <dbReference type="Pfam" id="PF00224"/>
    </source>
</evidence>
<accession>A0A1Z2XLJ0</accession>
<evidence type="ECO:0000256" key="5">
    <source>
        <dbReference type="ARBA" id="ARBA00008663"/>
    </source>
</evidence>
<dbReference type="Proteomes" id="UP000196710">
    <property type="component" value="Chromosome"/>
</dbReference>
<dbReference type="EMBL" id="CP065321">
    <property type="protein sequence ID" value="QQR28601.1"/>
    <property type="molecule type" value="Genomic_DNA"/>
</dbReference>
<evidence type="ECO:0000256" key="14">
    <source>
        <dbReference type="ARBA" id="ARBA00022958"/>
    </source>
</evidence>
<dbReference type="InterPro" id="IPR015813">
    <property type="entry name" value="Pyrv/PenolPyrv_kinase-like_dom"/>
</dbReference>
<evidence type="ECO:0000313" key="22">
    <source>
        <dbReference type="EMBL" id="ASB39311.1"/>
    </source>
</evidence>
<name>A0A1Z2XLJ0_9FIRM</name>
<comment type="cofactor">
    <cofactor evidence="2">
        <name>K(+)</name>
        <dbReference type="ChEBI" id="CHEBI:29103"/>
    </cofactor>
</comment>
<dbReference type="SUPFAM" id="SSF52935">
    <property type="entry name" value="PK C-terminal domain-like"/>
    <property type="match status" value="1"/>
</dbReference>
<keyword evidence="24" id="KW-1185">Reference proteome</keyword>
<keyword evidence="16 23" id="KW-0670">Pyruvate</keyword>
<comment type="similarity">
    <text evidence="4">In the C-terminal section; belongs to the PEP-utilizing enzyme family.</text>
</comment>
<dbReference type="GO" id="GO:0016301">
    <property type="term" value="F:kinase activity"/>
    <property type="evidence" value="ECO:0007669"/>
    <property type="project" value="UniProtKB-KW"/>
</dbReference>
<dbReference type="Gene3D" id="2.40.33.10">
    <property type="entry name" value="PK beta-barrel domain-like"/>
    <property type="match status" value="1"/>
</dbReference>